<evidence type="ECO:0000313" key="2">
    <source>
        <dbReference type="EMBL" id="GAG32663.1"/>
    </source>
</evidence>
<evidence type="ECO:0008006" key="3">
    <source>
        <dbReference type="Google" id="ProtNLM"/>
    </source>
</evidence>
<keyword evidence="1" id="KW-0472">Membrane</keyword>
<keyword evidence="1" id="KW-0812">Transmembrane</keyword>
<dbReference type="EMBL" id="BARS01045435">
    <property type="protein sequence ID" value="GAG32663.1"/>
    <property type="molecule type" value="Genomic_DNA"/>
</dbReference>
<gene>
    <name evidence="2" type="ORF">S01H1_68509</name>
</gene>
<proteinExistence type="predicted"/>
<evidence type="ECO:0000256" key="1">
    <source>
        <dbReference type="SAM" id="Phobius"/>
    </source>
</evidence>
<protein>
    <recommendedName>
        <fullName evidence="3">Prepilin-type N-terminal cleavage/methylation domain-containing protein</fullName>
    </recommendedName>
</protein>
<accession>X0X7N7</accession>
<reference evidence="2" key="1">
    <citation type="journal article" date="2014" name="Front. Microbiol.">
        <title>High frequency of phylogenetically diverse reductive dehalogenase-homologous genes in deep subseafloor sedimentary metagenomes.</title>
        <authorList>
            <person name="Kawai M."/>
            <person name="Futagami T."/>
            <person name="Toyoda A."/>
            <person name="Takaki Y."/>
            <person name="Nishi S."/>
            <person name="Hori S."/>
            <person name="Arai W."/>
            <person name="Tsubouchi T."/>
            <person name="Morono Y."/>
            <person name="Uchiyama I."/>
            <person name="Ito T."/>
            <person name="Fujiyama A."/>
            <person name="Inagaki F."/>
            <person name="Takami H."/>
        </authorList>
    </citation>
    <scope>NUCLEOTIDE SEQUENCE</scope>
    <source>
        <strain evidence="2">Expedition CK06-06</strain>
    </source>
</reference>
<sequence>MLEKRKFLTGFTFVEVLASALILAGAIVTIIKYSADGLATSLEIERKVKSTLLAEGEMEKIKNTLRKSFEADFTAWSSDLGGNYLADRTATDVGSTLKIIELSV</sequence>
<keyword evidence="1" id="KW-1133">Transmembrane helix</keyword>
<name>X0X7N7_9ZZZZ</name>
<feature type="non-terminal residue" evidence="2">
    <location>
        <position position="104"/>
    </location>
</feature>
<organism evidence="2">
    <name type="scientific">marine sediment metagenome</name>
    <dbReference type="NCBI Taxonomy" id="412755"/>
    <lineage>
        <taxon>unclassified sequences</taxon>
        <taxon>metagenomes</taxon>
        <taxon>ecological metagenomes</taxon>
    </lineage>
</organism>
<feature type="transmembrane region" description="Helical" evidence="1">
    <location>
        <begin position="7"/>
        <end position="31"/>
    </location>
</feature>
<comment type="caution">
    <text evidence="2">The sequence shown here is derived from an EMBL/GenBank/DDBJ whole genome shotgun (WGS) entry which is preliminary data.</text>
</comment>
<dbReference type="AlphaFoldDB" id="X0X7N7"/>